<keyword evidence="3" id="KW-1185">Reference proteome</keyword>
<accession>A0A9W4GRZ2</accession>
<feature type="compositionally biased region" description="Pro residues" evidence="1">
    <location>
        <begin position="131"/>
        <end position="140"/>
    </location>
</feature>
<evidence type="ECO:0000313" key="2">
    <source>
        <dbReference type="EMBL" id="CAG6394894.1"/>
    </source>
</evidence>
<reference evidence="2" key="1">
    <citation type="submission" date="2021-05" db="EMBL/GenBank/DDBJ databases">
        <authorList>
            <person name="Arsene-Ploetze F."/>
        </authorList>
    </citation>
    <scope>NUCLEOTIDE SEQUENCE</scope>
    <source>
        <strain evidence="2">DSM 42138</strain>
    </source>
</reference>
<evidence type="ECO:0000313" key="3">
    <source>
        <dbReference type="Proteomes" id="UP001152519"/>
    </source>
</evidence>
<dbReference type="Proteomes" id="UP001152519">
    <property type="component" value="Unassembled WGS sequence"/>
</dbReference>
<sequence length="214" mass="22936">MGHPAAGRLRLQRPVVGRVRPHATARRRALRRHRGTDHRPRGHRRGRGSLPAGRLAHRRRLRADRPGGDHSAPAGGGHRRRVGLAGEVSRAHPRRGQDRHGPEHAGGARRRHSGHPRFPQPGRAAYQPGRPAGPRPPAAPLRPLGRPQRRRVPLRPVDAAGTAYAQPAQLPADAGESRKAQTLTDGVGKGGGLHRLRRPPAAGSNSCSSNPLGG</sequence>
<feature type="region of interest" description="Disordered" evidence="1">
    <location>
        <begin position="1"/>
        <end position="214"/>
    </location>
</feature>
<dbReference type="EMBL" id="CAJSLV010000059">
    <property type="protein sequence ID" value="CAG6394894.1"/>
    <property type="molecule type" value="Genomic_DNA"/>
</dbReference>
<dbReference type="AlphaFoldDB" id="A0A9W4GRZ2"/>
<comment type="caution">
    <text evidence="2">The sequence shown here is derived from an EMBL/GenBank/DDBJ whole genome shotgun (WGS) entry which is preliminary data.</text>
</comment>
<protein>
    <submittedName>
        <fullName evidence="2">Uncharacterized protein</fullName>
    </submittedName>
</protein>
<feature type="compositionally biased region" description="Polar residues" evidence="1">
    <location>
        <begin position="203"/>
        <end position="214"/>
    </location>
</feature>
<feature type="compositionally biased region" description="Low complexity" evidence="1">
    <location>
        <begin position="121"/>
        <end position="130"/>
    </location>
</feature>
<name>A0A9W4GRZ2_9ACTN</name>
<evidence type="ECO:0000256" key="1">
    <source>
        <dbReference type="SAM" id="MobiDB-lite"/>
    </source>
</evidence>
<organism evidence="2 3">
    <name type="scientific">Actinacidiphila cocklensis</name>
    <dbReference type="NCBI Taxonomy" id="887465"/>
    <lineage>
        <taxon>Bacteria</taxon>
        <taxon>Bacillati</taxon>
        <taxon>Actinomycetota</taxon>
        <taxon>Actinomycetes</taxon>
        <taxon>Kitasatosporales</taxon>
        <taxon>Streptomycetaceae</taxon>
        <taxon>Actinacidiphila</taxon>
    </lineage>
</organism>
<feature type="compositionally biased region" description="Basic residues" evidence="1">
    <location>
        <begin position="19"/>
        <end position="47"/>
    </location>
</feature>
<proteinExistence type="predicted"/>
<gene>
    <name evidence="2" type="ORF">SCOCK_30127</name>
</gene>